<comment type="caution">
    <text evidence="6">The sequence shown here is derived from an EMBL/GenBank/DDBJ whole genome shotgun (WGS) entry which is preliminary data.</text>
</comment>
<dbReference type="SUPFAM" id="SSF51569">
    <property type="entry name" value="Aldolase"/>
    <property type="match status" value="1"/>
</dbReference>
<name>A0A7J5AY28_9MICO</name>
<evidence type="ECO:0000256" key="3">
    <source>
        <dbReference type="PIRNR" id="PIRNR001365"/>
    </source>
</evidence>
<evidence type="ECO:0000256" key="1">
    <source>
        <dbReference type="ARBA" id="ARBA00007592"/>
    </source>
</evidence>
<organism evidence="6 7">
    <name type="scientific">Pseudoclavibacter terrae</name>
    <dbReference type="NCBI Taxonomy" id="1530195"/>
    <lineage>
        <taxon>Bacteria</taxon>
        <taxon>Bacillati</taxon>
        <taxon>Actinomycetota</taxon>
        <taxon>Actinomycetes</taxon>
        <taxon>Micrococcales</taxon>
        <taxon>Microbacteriaceae</taxon>
        <taxon>Pseudoclavibacter</taxon>
    </lineage>
</organism>
<dbReference type="Proteomes" id="UP000490386">
    <property type="component" value="Unassembled WGS sequence"/>
</dbReference>
<dbReference type="PANTHER" id="PTHR12128">
    <property type="entry name" value="DIHYDRODIPICOLINATE SYNTHASE"/>
    <property type="match status" value="1"/>
</dbReference>
<dbReference type="SMART" id="SM01130">
    <property type="entry name" value="DHDPS"/>
    <property type="match status" value="1"/>
</dbReference>
<dbReference type="PIRSF" id="PIRSF001365">
    <property type="entry name" value="DHDPS"/>
    <property type="match status" value="1"/>
</dbReference>
<evidence type="ECO:0000256" key="5">
    <source>
        <dbReference type="PIRSR" id="PIRSR001365-2"/>
    </source>
</evidence>
<evidence type="ECO:0000313" key="6">
    <source>
        <dbReference type="EMBL" id="KAB1636308.1"/>
    </source>
</evidence>
<dbReference type="OrthoDB" id="9778880at2"/>
<dbReference type="PRINTS" id="PR00146">
    <property type="entry name" value="DHPICSNTHASE"/>
</dbReference>
<keyword evidence="7" id="KW-1185">Reference proteome</keyword>
<comment type="similarity">
    <text evidence="1 3">Belongs to the DapA family.</text>
</comment>
<evidence type="ECO:0000256" key="4">
    <source>
        <dbReference type="PIRSR" id="PIRSR001365-1"/>
    </source>
</evidence>
<accession>A0A7J5AY28</accession>
<dbReference type="Gene3D" id="3.20.20.70">
    <property type="entry name" value="Aldolase class I"/>
    <property type="match status" value="1"/>
</dbReference>
<dbReference type="CDD" id="cd00408">
    <property type="entry name" value="DHDPS-like"/>
    <property type="match status" value="1"/>
</dbReference>
<sequence>MFTGLSAFPLTPLRDDVIDLAAFEGLVARLVEAKVDSVTALGSTGSYAYLDRSERRQVTEAAIAAAGPVPVIVGIGALRTSQVRALAEDAQDAGAAGVLLAPLTYQKHTEDDVFGLYEDVTADLSVPLVVYDNPGTTHFTFSDELYGRIAELPNVASIKIPAIPADPASAAARVDAIRARVPAQVTIGISGDSAAQTGLSAGCDVWYSVIGGTLPQLATAIARPALAGDVDAARAASNRHQPLWDAFAKHGSLRVTAAIAEHLGLVTRSSLPRPILGLSTEERLDVAKLVTDLGLQN</sequence>
<keyword evidence="2 3" id="KW-0456">Lyase</keyword>
<dbReference type="InterPro" id="IPR002220">
    <property type="entry name" value="DapA-like"/>
</dbReference>
<dbReference type="PANTHER" id="PTHR12128:SF66">
    <property type="entry name" value="4-HYDROXY-2-OXOGLUTARATE ALDOLASE, MITOCHONDRIAL"/>
    <property type="match status" value="1"/>
</dbReference>
<reference evidence="6 7" key="1">
    <citation type="submission" date="2019-09" db="EMBL/GenBank/DDBJ databases">
        <title>Phylogeny of genus Pseudoclavibacter and closely related genus.</title>
        <authorList>
            <person name="Li Y."/>
        </authorList>
    </citation>
    <scope>NUCLEOTIDE SEQUENCE [LARGE SCALE GENOMIC DNA]</scope>
    <source>
        <strain evidence="6 7">THG-MD12</strain>
    </source>
</reference>
<dbReference type="GO" id="GO:0005829">
    <property type="term" value="C:cytosol"/>
    <property type="evidence" value="ECO:0007669"/>
    <property type="project" value="TreeGrafter"/>
</dbReference>
<dbReference type="Pfam" id="PF00701">
    <property type="entry name" value="DHDPS"/>
    <property type="match status" value="1"/>
</dbReference>
<dbReference type="InterPro" id="IPR013785">
    <property type="entry name" value="Aldolase_TIM"/>
</dbReference>
<dbReference type="GO" id="GO:0008840">
    <property type="term" value="F:4-hydroxy-tetrahydrodipicolinate synthase activity"/>
    <property type="evidence" value="ECO:0007669"/>
    <property type="project" value="TreeGrafter"/>
</dbReference>
<evidence type="ECO:0000256" key="2">
    <source>
        <dbReference type="ARBA" id="ARBA00023239"/>
    </source>
</evidence>
<evidence type="ECO:0000313" key="7">
    <source>
        <dbReference type="Proteomes" id="UP000490386"/>
    </source>
</evidence>
<feature type="active site" description="Proton donor/acceptor" evidence="4">
    <location>
        <position position="131"/>
    </location>
</feature>
<gene>
    <name evidence="6" type="ORF">F8O03_17135</name>
</gene>
<dbReference type="AlphaFoldDB" id="A0A7J5AY28"/>
<dbReference type="EMBL" id="WBJX01000007">
    <property type="protein sequence ID" value="KAB1636308.1"/>
    <property type="molecule type" value="Genomic_DNA"/>
</dbReference>
<feature type="binding site" evidence="5">
    <location>
        <position position="44"/>
    </location>
    <ligand>
        <name>pyruvate</name>
        <dbReference type="ChEBI" id="CHEBI:15361"/>
    </ligand>
</feature>
<protein>
    <submittedName>
        <fullName evidence="6">Dihydrodipicolinate synthase family protein</fullName>
    </submittedName>
</protein>
<dbReference type="RefSeq" id="WP_151425013.1">
    <property type="nucleotide sequence ID" value="NZ_WBJX01000007.1"/>
</dbReference>
<feature type="active site" description="Schiff-base intermediate with substrate" evidence="4">
    <location>
        <position position="159"/>
    </location>
</feature>
<proteinExistence type="inferred from homology"/>